<dbReference type="PANTHER" id="PTHR46832:SF1">
    <property type="entry name" value="5'-METHYLTHIOADENOSINE_S-ADENOSYLHOMOCYSTEINE NUCLEOSIDASE"/>
    <property type="match status" value="1"/>
</dbReference>
<name>A0A7W9WA28_ARMRO</name>
<evidence type="ECO:0000313" key="3">
    <source>
        <dbReference type="EMBL" id="MBB6053911.1"/>
    </source>
</evidence>
<dbReference type="AlphaFoldDB" id="A0A7W9WA28"/>
<gene>
    <name evidence="3" type="ORF">HNQ39_005758</name>
</gene>
<dbReference type="GO" id="GO:0019284">
    <property type="term" value="P:L-methionine salvage from S-adenosylmethionine"/>
    <property type="evidence" value="ECO:0007669"/>
    <property type="project" value="TreeGrafter"/>
</dbReference>
<dbReference type="Proteomes" id="UP000520814">
    <property type="component" value="Unassembled WGS sequence"/>
</dbReference>
<dbReference type="SUPFAM" id="SSF52540">
    <property type="entry name" value="P-loop containing nucleoside triphosphate hydrolases"/>
    <property type="match status" value="1"/>
</dbReference>
<evidence type="ECO:0000259" key="2">
    <source>
        <dbReference type="Pfam" id="PF01048"/>
    </source>
</evidence>
<sequence>MHLSADVLLVTVNSHETRQLFEAFNEIHKVTPNPLRPRSRTYNDFGEINGMRVLHTLCEMGTSGLGSAQQAIDESITDLQPHSVIMVGVAFGVNPKKQAIGDVLVSRQLSLYEQARVGAKTNIARGDKPHASAELVNYFSNTQLYWSEAKVRIGLALSGEKLVDSPEFRDQLVAQEPEAIGGEMEGAGLYVTCQKRKVDWILVKGICDWADGNKGEDKDARQALAARNAARFVATAFQLAPLKRVTNPFEQAALPEPQSNLGESENAFIGREALVETVQVWATDRTVEWILCLRGPGGVGKTRLAREAGRTLRGQFDRICLVNLESQSLETVTPALVASAMAQTLGLSEGLKEPDKELAGLLVGQKLLLILDNFESADTKATRTWLKDFALTGIKCLVTSRKRWTVRNIARDVLVKRLVVPSSPTRDFDMLFAVQLFRDRLDSEVALAPYATLSDSDRAALVRILQVTEGFPLAIQMVAANLLHWEGTLASLASGLGVKELAYRHDLDESGGGPERHESMGACFQWSLNLLPEDERARFLKLGVFPYDFSPEAAQEICGVSLEDLQRWWQRSLVERDTTPNSTRRFLLSLVREYAREKIRKSDESILIGKKTDYFIKYMINSDKNTIFEILKEKENVVHAIKNCIRNDDSRCLVFFNKIAEIFYTNGFYEEEIMTDMLKLSNNNILIANIYYRIAESYYHKSDNLNAKKYFKKCFTDINDCSEDYVHSDLLISASVRGRYDILRRREENLFGKKVITKFRKKDLIIYGYKKAIELLRDNRELEKLHLEYKIGVTYEIQKDFGEANDIFLRCRDGFSGKDIRYFANSLFRLGKISYAYEDDEKGDQYMNDCLKEYKKINNKFGICHANLQLASSYCRRSHSDYKLFLDCAYEAALETNSRRTMEQYNKILEGMKNK</sequence>
<dbReference type="PANTHER" id="PTHR46832">
    <property type="entry name" value="5'-METHYLTHIOADENOSINE/S-ADENOSYLHOMOCYSTEINE NUCLEOSIDASE"/>
    <property type="match status" value="1"/>
</dbReference>
<dbReference type="GO" id="GO:0008782">
    <property type="term" value="F:adenosylhomocysteine nucleosidase activity"/>
    <property type="evidence" value="ECO:0007669"/>
    <property type="project" value="TreeGrafter"/>
</dbReference>
<dbReference type="EMBL" id="JACHGW010000010">
    <property type="protein sequence ID" value="MBB6053911.1"/>
    <property type="molecule type" value="Genomic_DNA"/>
</dbReference>
<dbReference type="GO" id="GO:0009116">
    <property type="term" value="P:nucleoside metabolic process"/>
    <property type="evidence" value="ECO:0007669"/>
    <property type="project" value="InterPro"/>
</dbReference>
<dbReference type="InterPro" id="IPR002182">
    <property type="entry name" value="NB-ARC"/>
</dbReference>
<dbReference type="SUPFAM" id="SSF48452">
    <property type="entry name" value="TPR-like"/>
    <property type="match status" value="1"/>
</dbReference>
<protein>
    <submittedName>
        <fullName evidence="3">Nucleoside phosphorylase/predicted ATPase</fullName>
    </submittedName>
</protein>
<dbReference type="Gene3D" id="3.40.50.300">
    <property type="entry name" value="P-loop containing nucleotide triphosphate hydrolases"/>
    <property type="match status" value="1"/>
</dbReference>
<dbReference type="GO" id="GO:0043531">
    <property type="term" value="F:ADP binding"/>
    <property type="evidence" value="ECO:0007669"/>
    <property type="project" value="InterPro"/>
</dbReference>
<keyword evidence="4" id="KW-1185">Reference proteome</keyword>
<dbReference type="SUPFAM" id="SSF53167">
    <property type="entry name" value="Purine and uridine phosphorylases"/>
    <property type="match status" value="1"/>
</dbReference>
<dbReference type="InterPro" id="IPR000845">
    <property type="entry name" value="Nucleoside_phosphorylase_d"/>
</dbReference>
<evidence type="ECO:0000313" key="4">
    <source>
        <dbReference type="Proteomes" id="UP000520814"/>
    </source>
</evidence>
<feature type="domain" description="Nucleoside phosphorylase" evidence="2">
    <location>
        <begin position="45"/>
        <end position="236"/>
    </location>
</feature>
<dbReference type="InterPro" id="IPR035994">
    <property type="entry name" value="Nucleoside_phosphorylase_sf"/>
</dbReference>
<dbReference type="InterPro" id="IPR011990">
    <property type="entry name" value="TPR-like_helical_dom_sf"/>
</dbReference>
<dbReference type="Pfam" id="PF00931">
    <property type="entry name" value="NB-ARC"/>
    <property type="match status" value="1"/>
</dbReference>
<dbReference type="PRINTS" id="PR00364">
    <property type="entry name" value="DISEASERSIST"/>
</dbReference>
<accession>A0A7W9WA28</accession>
<dbReference type="Gene3D" id="3.40.50.1580">
    <property type="entry name" value="Nucleoside phosphorylase domain"/>
    <property type="match status" value="1"/>
</dbReference>
<dbReference type="Gene3D" id="1.25.40.10">
    <property type="entry name" value="Tetratricopeptide repeat domain"/>
    <property type="match status" value="1"/>
</dbReference>
<dbReference type="GO" id="GO:0008930">
    <property type="term" value="F:methylthioadenosine nucleosidase activity"/>
    <property type="evidence" value="ECO:0007669"/>
    <property type="project" value="TreeGrafter"/>
</dbReference>
<dbReference type="GO" id="GO:0005829">
    <property type="term" value="C:cytosol"/>
    <property type="evidence" value="ECO:0007669"/>
    <property type="project" value="TreeGrafter"/>
</dbReference>
<comment type="caution">
    <text evidence="3">The sequence shown here is derived from an EMBL/GenBank/DDBJ whole genome shotgun (WGS) entry which is preliminary data.</text>
</comment>
<feature type="domain" description="NB-ARC" evidence="1">
    <location>
        <begin position="273"/>
        <end position="403"/>
    </location>
</feature>
<evidence type="ECO:0000259" key="1">
    <source>
        <dbReference type="Pfam" id="PF00931"/>
    </source>
</evidence>
<dbReference type="InterPro" id="IPR027417">
    <property type="entry name" value="P-loop_NTPase"/>
</dbReference>
<dbReference type="Pfam" id="PF01048">
    <property type="entry name" value="PNP_UDP_1"/>
    <property type="match status" value="1"/>
</dbReference>
<proteinExistence type="predicted"/>
<reference evidence="3 4" key="1">
    <citation type="submission" date="2020-08" db="EMBL/GenBank/DDBJ databases">
        <title>Genomic Encyclopedia of Type Strains, Phase IV (KMG-IV): sequencing the most valuable type-strain genomes for metagenomic binning, comparative biology and taxonomic classification.</title>
        <authorList>
            <person name="Goeker M."/>
        </authorList>
    </citation>
    <scope>NUCLEOTIDE SEQUENCE [LARGE SCALE GENOMIC DNA]</scope>
    <source>
        <strain evidence="3 4">DSM 23562</strain>
    </source>
</reference>
<dbReference type="RefSeq" id="WP_184204001.1">
    <property type="nucleotide sequence ID" value="NZ_JACHGW010000010.1"/>
</dbReference>
<organism evidence="3 4">
    <name type="scientific">Armatimonas rosea</name>
    <dbReference type="NCBI Taxonomy" id="685828"/>
    <lineage>
        <taxon>Bacteria</taxon>
        <taxon>Bacillati</taxon>
        <taxon>Armatimonadota</taxon>
        <taxon>Armatimonadia</taxon>
        <taxon>Armatimonadales</taxon>
        <taxon>Armatimonadaceae</taxon>
        <taxon>Armatimonas</taxon>
    </lineage>
</organism>